<keyword evidence="11" id="KW-0472">Membrane</keyword>
<protein>
    <submittedName>
        <fullName evidence="18">Polysaccharide export protein EpsE</fullName>
    </submittedName>
</protein>
<dbReference type="InterPro" id="IPR019554">
    <property type="entry name" value="Soluble_ligand-bd"/>
</dbReference>
<evidence type="ECO:0000313" key="19">
    <source>
        <dbReference type="Proteomes" id="UP000001693"/>
    </source>
</evidence>
<dbReference type="KEGG" id="lch:Lcho_2367"/>
<accession>B1Y4R9</accession>
<sequence length="262" mass="27806">MFGLIGMLPLAAQAQDKADPKKDYVIGAGDVLRITVYQNQDLSLETRVAESGAVSYPLLGSVVLGGLSVTQAESAIADGLRRGNFVKQPQVSVLLMQVRGNQAAVLGMVNRPGRYPIEVTGMRLSELLATAGGIAVGGSDVVIHTGVRGGQLVRTRVDIGRLLTGAGNEQDPVVQNGDALYVERMPMVYIYGEVQRPGSMRLERGMTVMQALAGGGGTNTRGTVKGLKVHRRGADGVIKEFEPALTDTLIDGDVIYVRESLF</sequence>
<evidence type="ECO:0000256" key="1">
    <source>
        <dbReference type="ARBA" id="ARBA00004571"/>
    </source>
</evidence>
<evidence type="ECO:0000256" key="3">
    <source>
        <dbReference type="ARBA" id="ARBA00022448"/>
    </source>
</evidence>
<feature type="domain" description="Polysaccharide export protein N-terminal" evidence="15">
    <location>
        <begin position="20"/>
        <end position="94"/>
    </location>
</feature>
<dbReference type="Pfam" id="PF22461">
    <property type="entry name" value="SLBB_2"/>
    <property type="match status" value="1"/>
</dbReference>
<comment type="subcellular location">
    <subcellularLocation>
        <location evidence="1">Cell outer membrane</location>
        <topology evidence="1">Multi-pass membrane protein</topology>
    </subcellularLocation>
</comment>
<evidence type="ECO:0000256" key="4">
    <source>
        <dbReference type="ARBA" id="ARBA00022452"/>
    </source>
</evidence>
<dbReference type="InterPro" id="IPR003715">
    <property type="entry name" value="Poly_export_N"/>
</dbReference>
<dbReference type="InterPro" id="IPR054765">
    <property type="entry name" value="SLBB_dom"/>
</dbReference>
<dbReference type="GO" id="GO:0015288">
    <property type="term" value="F:porin activity"/>
    <property type="evidence" value="ECO:0007669"/>
    <property type="project" value="UniProtKB-KW"/>
</dbReference>
<dbReference type="Pfam" id="PF02563">
    <property type="entry name" value="Poly_export"/>
    <property type="match status" value="1"/>
</dbReference>
<dbReference type="InterPro" id="IPR017478">
    <property type="entry name" value="Polysacc_export_EpsE"/>
</dbReference>
<keyword evidence="19" id="KW-1185">Reference proteome</keyword>
<comment type="similarity">
    <text evidence="2">Belongs to the BexD/CtrA/VexA family.</text>
</comment>
<evidence type="ECO:0000256" key="9">
    <source>
        <dbReference type="ARBA" id="ARBA00023065"/>
    </source>
</evidence>
<name>B1Y4R9_LEPCP</name>
<keyword evidence="8" id="KW-0625">Polysaccharide transport</keyword>
<dbReference type="PANTHER" id="PTHR33619:SF3">
    <property type="entry name" value="POLYSACCHARIDE EXPORT PROTEIN GFCE-RELATED"/>
    <property type="match status" value="1"/>
</dbReference>
<reference evidence="18 19" key="1">
    <citation type="submission" date="2008-03" db="EMBL/GenBank/DDBJ databases">
        <title>Complete sequence of Leptothrix cholodnii SP-6.</title>
        <authorList>
            <consortium name="US DOE Joint Genome Institute"/>
            <person name="Copeland A."/>
            <person name="Lucas S."/>
            <person name="Lapidus A."/>
            <person name="Glavina del Rio T."/>
            <person name="Dalin E."/>
            <person name="Tice H."/>
            <person name="Bruce D."/>
            <person name="Goodwin L."/>
            <person name="Pitluck S."/>
            <person name="Chertkov O."/>
            <person name="Brettin T."/>
            <person name="Detter J.C."/>
            <person name="Han C."/>
            <person name="Kuske C.R."/>
            <person name="Schmutz J."/>
            <person name="Larimer F."/>
            <person name="Land M."/>
            <person name="Hauser L."/>
            <person name="Kyrpides N."/>
            <person name="Lykidis A."/>
            <person name="Emerson D."/>
            <person name="Richardson P."/>
        </authorList>
    </citation>
    <scope>NUCLEOTIDE SEQUENCE [LARGE SCALE GENOMIC DNA]</scope>
    <source>
        <strain evidence="19">ATCC 51168 / LMG 8142 / SP-6</strain>
    </source>
</reference>
<dbReference type="AlphaFoldDB" id="B1Y4R9"/>
<dbReference type="Proteomes" id="UP000001693">
    <property type="component" value="Chromosome"/>
</dbReference>
<feature type="domain" description="SLBB" evidence="17">
    <location>
        <begin position="102"/>
        <end position="182"/>
    </location>
</feature>
<dbReference type="Gene3D" id="3.10.560.10">
    <property type="entry name" value="Outer membrane lipoprotein wza domain like"/>
    <property type="match status" value="2"/>
</dbReference>
<evidence type="ECO:0000256" key="13">
    <source>
        <dbReference type="ARBA" id="ARBA00023237"/>
    </source>
</evidence>
<dbReference type="STRING" id="395495.Lcho_2367"/>
<dbReference type="NCBIfam" id="TIGR03028">
    <property type="entry name" value="EpsE"/>
    <property type="match status" value="1"/>
</dbReference>
<evidence type="ECO:0000259" key="17">
    <source>
        <dbReference type="Pfam" id="PF22461"/>
    </source>
</evidence>
<evidence type="ECO:0000256" key="6">
    <source>
        <dbReference type="ARBA" id="ARBA00022692"/>
    </source>
</evidence>
<evidence type="ECO:0000256" key="2">
    <source>
        <dbReference type="ARBA" id="ARBA00009450"/>
    </source>
</evidence>
<keyword evidence="4" id="KW-1134">Transmembrane beta strand</keyword>
<dbReference type="PANTHER" id="PTHR33619">
    <property type="entry name" value="POLYSACCHARIDE EXPORT PROTEIN GFCE-RELATED"/>
    <property type="match status" value="1"/>
</dbReference>
<organism evidence="18 19">
    <name type="scientific">Leptothrix cholodnii (strain ATCC 51168 / LMG 8142 / SP-6)</name>
    <name type="common">Leptothrix discophora (strain SP-6)</name>
    <dbReference type="NCBI Taxonomy" id="395495"/>
    <lineage>
        <taxon>Bacteria</taxon>
        <taxon>Pseudomonadati</taxon>
        <taxon>Pseudomonadota</taxon>
        <taxon>Betaproteobacteria</taxon>
        <taxon>Burkholderiales</taxon>
        <taxon>Sphaerotilaceae</taxon>
        <taxon>Leptothrix</taxon>
    </lineage>
</organism>
<keyword evidence="14" id="KW-0449">Lipoprotein</keyword>
<dbReference type="EMBL" id="CP001013">
    <property type="protein sequence ID" value="ACB34632.1"/>
    <property type="molecule type" value="Genomic_DNA"/>
</dbReference>
<dbReference type="Gene3D" id="3.30.1950.10">
    <property type="entry name" value="wza like domain"/>
    <property type="match status" value="1"/>
</dbReference>
<dbReference type="GO" id="GO:0015159">
    <property type="term" value="F:polysaccharide transmembrane transporter activity"/>
    <property type="evidence" value="ECO:0007669"/>
    <property type="project" value="InterPro"/>
</dbReference>
<dbReference type="GO" id="GO:0009279">
    <property type="term" value="C:cell outer membrane"/>
    <property type="evidence" value="ECO:0007669"/>
    <property type="project" value="UniProtKB-SubCell"/>
</dbReference>
<keyword evidence="9" id="KW-0406">Ion transport</keyword>
<evidence type="ECO:0000256" key="7">
    <source>
        <dbReference type="ARBA" id="ARBA00022729"/>
    </source>
</evidence>
<dbReference type="InterPro" id="IPR049712">
    <property type="entry name" value="Poly_export"/>
</dbReference>
<keyword evidence="6" id="KW-0812">Transmembrane</keyword>
<evidence type="ECO:0000256" key="12">
    <source>
        <dbReference type="ARBA" id="ARBA00023139"/>
    </source>
</evidence>
<dbReference type="HOGENOM" id="CLU_038343_0_3_4"/>
<proteinExistence type="inferred from homology"/>
<evidence type="ECO:0000256" key="10">
    <source>
        <dbReference type="ARBA" id="ARBA00023114"/>
    </source>
</evidence>
<dbReference type="GO" id="GO:0046930">
    <property type="term" value="C:pore complex"/>
    <property type="evidence" value="ECO:0007669"/>
    <property type="project" value="UniProtKB-KW"/>
</dbReference>
<keyword evidence="3" id="KW-0813">Transport</keyword>
<keyword evidence="13" id="KW-0998">Cell outer membrane</keyword>
<dbReference type="GO" id="GO:0006811">
    <property type="term" value="P:monoatomic ion transport"/>
    <property type="evidence" value="ECO:0007669"/>
    <property type="project" value="UniProtKB-KW"/>
</dbReference>
<dbReference type="Pfam" id="PF10531">
    <property type="entry name" value="SLBB"/>
    <property type="match status" value="1"/>
</dbReference>
<evidence type="ECO:0000259" key="15">
    <source>
        <dbReference type="Pfam" id="PF02563"/>
    </source>
</evidence>
<evidence type="ECO:0000256" key="5">
    <source>
        <dbReference type="ARBA" id="ARBA00022597"/>
    </source>
</evidence>
<dbReference type="eggNOG" id="COG1596">
    <property type="taxonomic scope" value="Bacteria"/>
</dbReference>
<evidence type="ECO:0000313" key="18">
    <source>
        <dbReference type="EMBL" id="ACB34632.1"/>
    </source>
</evidence>
<evidence type="ECO:0000256" key="11">
    <source>
        <dbReference type="ARBA" id="ARBA00023136"/>
    </source>
</evidence>
<keyword evidence="12" id="KW-0564">Palmitate</keyword>
<feature type="domain" description="Soluble ligand binding" evidence="16">
    <location>
        <begin position="187"/>
        <end position="236"/>
    </location>
</feature>
<evidence type="ECO:0000259" key="16">
    <source>
        <dbReference type="Pfam" id="PF10531"/>
    </source>
</evidence>
<evidence type="ECO:0000256" key="8">
    <source>
        <dbReference type="ARBA" id="ARBA00023047"/>
    </source>
</evidence>
<keyword evidence="7" id="KW-0732">Signal</keyword>
<keyword evidence="10" id="KW-0626">Porin</keyword>
<gene>
    <name evidence="18" type="ordered locus">Lcho_2367</name>
</gene>
<keyword evidence="5" id="KW-0762">Sugar transport</keyword>
<evidence type="ECO:0000256" key="14">
    <source>
        <dbReference type="ARBA" id="ARBA00023288"/>
    </source>
</evidence>